<feature type="compositionally biased region" description="Low complexity" evidence="1">
    <location>
        <begin position="41"/>
        <end position="60"/>
    </location>
</feature>
<evidence type="ECO:0000313" key="4">
    <source>
        <dbReference type="Proteomes" id="UP001239782"/>
    </source>
</evidence>
<feature type="signal peptide" evidence="2">
    <location>
        <begin position="1"/>
        <end position="21"/>
    </location>
</feature>
<feature type="region of interest" description="Disordered" evidence="1">
    <location>
        <begin position="31"/>
        <end position="62"/>
    </location>
</feature>
<dbReference type="AlphaFoldDB" id="A0AA51RSJ5"/>
<reference evidence="3 4" key="1">
    <citation type="submission" date="2023-08" db="EMBL/GenBank/DDBJ databases">
        <title>Pleionea litopenaei sp. nov., isolated from stomach of juvenile Litopenaeus vannamei.</title>
        <authorList>
            <person name="Rho A.M."/>
            <person name="Hwang C.Y."/>
        </authorList>
    </citation>
    <scope>NUCLEOTIDE SEQUENCE [LARGE SCALE GENOMIC DNA]</scope>
    <source>
        <strain evidence="3 4">HL-JVS1</strain>
    </source>
</reference>
<evidence type="ECO:0000313" key="3">
    <source>
        <dbReference type="EMBL" id="WMS86821.1"/>
    </source>
</evidence>
<keyword evidence="2" id="KW-0732">Signal</keyword>
<accession>A0AA51RSJ5</accession>
<feature type="chain" id="PRO_5041306404" evidence="2">
    <location>
        <begin position="22"/>
        <end position="362"/>
    </location>
</feature>
<protein>
    <submittedName>
        <fullName evidence="3">Uncharacterized protein</fullName>
    </submittedName>
</protein>
<dbReference type="PROSITE" id="PS51257">
    <property type="entry name" value="PROKAR_LIPOPROTEIN"/>
    <property type="match status" value="1"/>
</dbReference>
<keyword evidence="4" id="KW-1185">Reference proteome</keyword>
<dbReference type="Proteomes" id="UP001239782">
    <property type="component" value="Chromosome"/>
</dbReference>
<name>A0AA51RSJ5_9GAMM</name>
<dbReference type="EMBL" id="CP133548">
    <property type="protein sequence ID" value="WMS86821.1"/>
    <property type="molecule type" value="Genomic_DNA"/>
</dbReference>
<dbReference type="KEGG" id="plei:Q9312_16495"/>
<gene>
    <name evidence="3" type="ORF">Q9312_16495</name>
</gene>
<evidence type="ECO:0000256" key="2">
    <source>
        <dbReference type="SAM" id="SignalP"/>
    </source>
</evidence>
<evidence type="ECO:0000256" key="1">
    <source>
        <dbReference type="SAM" id="MobiDB-lite"/>
    </source>
</evidence>
<organism evidence="3 4">
    <name type="scientific">Pleionea litopenaei</name>
    <dbReference type="NCBI Taxonomy" id="3070815"/>
    <lineage>
        <taxon>Bacteria</taxon>
        <taxon>Pseudomonadati</taxon>
        <taxon>Pseudomonadota</taxon>
        <taxon>Gammaproteobacteria</taxon>
        <taxon>Oceanospirillales</taxon>
        <taxon>Pleioneaceae</taxon>
        <taxon>Pleionea</taxon>
    </lineage>
</organism>
<proteinExistence type="predicted"/>
<dbReference type="RefSeq" id="WP_309201966.1">
    <property type="nucleotide sequence ID" value="NZ_CP133548.1"/>
</dbReference>
<sequence length="362" mass="40170">MFFWKKTTPFLLLMACCSALLSCSDNSVEENTETSKKDSTQKSSSQVASVQPSPQPAQKPEIQMPKVELKEISAGLNLDPCQLLTTSELNEIGLPTDQHIAQLAGSRQLPNHSPITPFIGCKWRSVDAGTPVGWVYIQQLKGEFTLEGQEQFDLADGAWKASSQGRDQLIVKSKDRLIMVTTQIPYNEKSEMESNLWIANKVLSRLQQVTDTTELKAADATFVGGPSFDICSASRPANPQQLLQGDTAWSFPNVEVNGVPSQNKRPQEDGVSCVYSSNRRGGIHVSYFGSDGTKRWNQHFAKNGEKITFNSMDAYRDKRNLFVPLAQGSIMVEAQGIKYFSDQEIIQKVDEIAAMVLKRINE</sequence>